<proteinExistence type="predicted"/>
<organism evidence="1 2">
    <name type="scientific">Botryobasidium botryosum (strain FD-172 SS1)</name>
    <dbReference type="NCBI Taxonomy" id="930990"/>
    <lineage>
        <taxon>Eukaryota</taxon>
        <taxon>Fungi</taxon>
        <taxon>Dikarya</taxon>
        <taxon>Basidiomycota</taxon>
        <taxon>Agaricomycotina</taxon>
        <taxon>Agaricomycetes</taxon>
        <taxon>Cantharellales</taxon>
        <taxon>Botryobasidiaceae</taxon>
        <taxon>Botryobasidium</taxon>
    </lineage>
</organism>
<keyword evidence="2" id="KW-1185">Reference proteome</keyword>
<dbReference type="InParanoid" id="A0A067M6H0"/>
<evidence type="ECO:0000313" key="1">
    <source>
        <dbReference type="EMBL" id="KDQ11333.1"/>
    </source>
</evidence>
<dbReference type="HOGENOM" id="CLU_2333368_0_0_1"/>
<protein>
    <submittedName>
        <fullName evidence="1">Uncharacterized protein</fullName>
    </submittedName>
</protein>
<sequence>MPADRVIDNINPNRLATLATQNYTSHHGLGLRDRRNGDQFSPIKTEADIRSMVRELLDKYLDLYGIIGLGPSPSQDSPYRWDLAYGTRPFERRAPSSH</sequence>
<name>A0A067M6H0_BOTB1</name>
<dbReference type="Proteomes" id="UP000027195">
    <property type="component" value="Unassembled WGS sequence"/>
</dbReference>
<accession>A0A067M6H0</accession>
<reference evidence="2" key="1">
    <citation type="journal article" date="2014" name="Proc. Natl. Acad. Sci. U.S.A.">
        <title>Extensive sampling of basidiomycete genomes demonstrates inadequacy of the white-rot/brown-rot paradigm for wood decay fungi.</title>
        <authorList>
            <person name="Riley R."/>
            <person name="Salamov A.A."/>
            <person name="Brown D.W."/>
            <person name="Nagy L.G."/>
            <person name="Floudas D."/>
            <person name="Held B.W."/>
            <person name="Levasseur A."/>
            <person name="Lombard V."/>
            <person name="Morin E."/>
            <person name="Otillar R."/>
            <person name="Lindquist E.A."/>
            <person name="Sun H."/>
            <person name="LaButti K.M."/>
            <person name="Schmutz J."/>
            <person name="Jabbour D."/>
            <person name="Luo H."/>
            <person name="Baker S.E."/>
            <person name="Pisabarro A.G."/>
            <person name="Walton J.D."/>
            <person name="Blanchette R.A."/>
            <person name="Henrissat B."/>
            <person name="Martin F."/>
            <person name="Cullen D."/>
            <person name="Hibbett D.S."/>
            <person name="Grigoriev I.V."/>
        </authorList>
    </citation>
    <scope>NUCLEOTIDE SEQUENCE [LARGE SCALE GENOMIC DNA]</scope>
    <source>
        <strain evidence="2">FD-172 SS1</strain>
    </source>
</reference>
<dbReference type="EMBL" id="KL198059">
    <property type="protein sequence ID" value="KDQ11333.1"/>
    <property type="molecule type" value="Genomic_DNA"/>
</dbReference>
<evidence type="ECO:0000313" key="2">
    <source>
        <dbReference type="Proteomes" id="UP000027195"/>
    </source>
</evidence>
<dbReference type="AlphaFoldDB" id="A0A067M6H0"/>
<gene>
    <name evidence="1" type="ORF">BOTBODRAFT_35415</name>
</gene>